<keyword evidence="4" id="KW-1185">Reference proteome</keyword>
<evidence type="ECO:0000313" key="4">
    <source>
        <dbReference type="Proteomes" id="UP001595880"/>
    </source>
</evidence>
<dbReference type="InterPro" id="IPR010982">
    <property type="entry name" value="Lambda_DNA-bd_dom_sf"/>
</dbReference>
<accession>A0ABV8VY90</accession>
<dbReference type="Gene3D" id="1.10.260.40">
    <property type="entry name" value="lambda repressor-like DNA-binding domains"/>
    <property type="match status" value="1"/>
</dbReference>
<feature type="domain" description="HTH cro/C1-type" evidence="2">
    <location>
        <begin position="6"/>
        <end position="60"/>
    </location>
</feature>
<sequence length="68" mass="7801">MKNIKLKVARVEHDLSQAELAKRVGVTRQTIGLIEQGKYNPTLQLCIAICKTLDRTLDELFWEDETKS</sequence>
<dbReference type="Proteomes" id="UP001595880">
    <property type="component" value="Unassembled WGS sequence"/>
</dbReference>
<dbReference type="PANTHER" id="PTHR46558:SF3">
    <property type="entry name" value="TRANSCRIPTIONAL REGULATOR"/>
    <property type="match status" value="1"/>
</dbReference>
<evidence type="ECO:0000256" key="1">
    <source>
        <dbReference type="ARBA" id="ARBA00023125"/>
    </source>
</evidence>
<dbReference type="CDD" id="cd00093">
    <property type="entry name" value="HTH_XRE"/>
    <property type="match status" value="1"/>
</dbReference>
<evidence type="ECO:0000313" key="3">
    <source>
        <dbReference type="EMBL" id="MFC4388000.1"/>
    </source>
</evidence>
<gene>
    <name evidence="3" type="ORF">ACFOZ1_09290</name>
</gene>
<dbReference type="Pfam" id="PF01381">
    <property type="entry name" value="HTH_3"/>
    <property type="match status" value="1"/>
</dbReference>
<protein>
    <submittedName>
        <fullName evidence="3">Helix-turn-helix transcriptional regulator</fullName>
    </submittedName>
</protein>
<keyword evidence="1" id="KW-0238">DNA-binding</keyword>
<dbReference type="InterPro" id="IPR001387">
    <property type="entry name" value="Cro/C1-type_HTH"/>
</dbReference>
<dbReference type="PANTHER" id="PTHR46558">
    <property type="entry name" value="TRACRIPTIONAL REGULATORY PROTEIN-RELATED-RELATED"/>
    <property type="match status" value="1"/>
</dbReference>
<dbReference type="SMART" id="SM00530">
    <property type="entry name" value="HTH_XRE"/>
    <property type="match status" value="1"/>
</dbReference>
<proteinExistence type="predicted"/>
<comment type="caution">
    <text evidence="3">The sequence shown here is derived from an EMBL/GenBank/DDBJ whole genome shotgun (WGS) entry which is preliminary data.</text>
</comment>
<reference evidence="4" key="1">
    <citation type="journal article" date="2019" name="Int. J. Syst. Evol. Microbiol.">
        <title>The Global Catalogue of Microorganisms (GCM) 10K type strain sequencing project: providing services to taxonomists for standard genome sequencing and annotation.</title>
        <authorList>
            <consortium name="The Broad Institute Genomics Platform"/>
            <consortium name="The Broad Institute Genome Sequencing Center for Infectious Disease"/>
            <person name="Wu L."/>
            <person name="Ma J."/>
        </authorList>
    </citation>
    <scope>NUCLEOTIDE SEQUENCE [LARGE SCALE GENOMIC DNA]</scope>
    <source>
        <strain evidence="4">KACC 14058</strain>
    </source>
</reference>
<organism evidence="3 4">
    <name type="scientific">Gracilibacillus marinus</name>
    <dbReference type="NCBI Taxonomy" id="630535"/>
    <lineage>
        <taxon>Bacteria</taxon>
        <taxon>Bacillati</taxon>
        <taxon>Bacillota</taxon>
        <taxon>Bacilli</taxon>
        <taxon>Bacillales</taxon>
        <taxon>Bacillaceae</taxon>
        <taxon>Gracilibacillus</taxon>
    </lineage>
</organism>
<evidence type="ECO:0000259" key="2">
    <source>
        <dbReference type="PROSITE" id="PS50943"/>
    </source>
</evidence>
<dbReference type="PROSITE" id="PS50943">
    <property type="entry name" value="HTH_CROC1"/>
    <property type="match status" value="1"/>
</dbReference>
<dbReference type="EMBL" id="JBHSDV010000002">
    <property type="protein sequence ID" value="MFC4388000.1"/>
    <property type="molecule type" value="Genomic_DNA"/>
</dbReference>
<dbReference type="SUPFAM" id="SSF47413">
    <property type="entry name" value="lambda repressor-like DNA-binding domains"/>
    <property type="match status" value="1"/>
</dbReference>
<name>A0ABV8VY90_9BACI</name>
<dbReference type="RefSeq" id="WP_390198701.1">
    <property type="nucleotide sequence ID" value="NZ_JBHSDV010000002.1"/>
</dbReference>